<dbReference type="InterPro" id="IPR036663">
    <property type="entry name" value="Fumarylacetoacetase_C_sf"/>
</dbReference>
<evidence type="ECO:0000256" key="2">
    <source>
        <dbReference type="PIRSR" id="PIRSR605493-1"/>
    </source>
</evidence>
<dbReference type="GO" id="GO:0003824">
    <property type="term" value="F:catalytic activity"/>
    <property type="evidence" value="ECO:0007669"/>
    <property type="project" value="InterPro"/>
</dbReference>
<sequence>MDVLTQRLGFRPGKVIAVHLSYRSRAEQRGRTPAHPSYFLKTSSSLVGSGEVTRPEGTELLGFEGEIAIVIGTDARNVSPEDGWSHVGWVSAANDLGLHDLRYADKGSNVRSKGGDGYTPLGPELLDASDLDPNAIGVRTWLDGELVQEDSSSGMLFSFGEMIADLSRLMTLERGDVILTGTPAGASVAQPGQRIEVEVFDQRDPARSSGRLATTVIEGPALADVGNPPKVDDKQRADAWGTEAESTETFELTPEIRERLRNVAVATLSAQLRKRGFNEVSIDGVHPLIPGSKLIGRARTLRYLPYRKDEFAARGGGYNAQKRAIDSVGEGEVLVMDARRVADAGTLGDILALRAKTRGAAGIITDGCVRDYALVAELGMPVFAASHHPAVLGRRHIPWETDVDIACGGALVRVGDVIVADDDGPIVIPPALLMDVLEGAEQQEAEEEFITQMVAEGNSVDGLYPLSGAWRERYEAWASQQK</sequence>
<comment type="cofactor">
    <cofactor evidence="2">
        <name>Mg(2+)</name>
        <dbReference type="ChEBI" id="CHEBI:18420"/>
    </cofactor>
</comment>
<feature type="binding site" evidence="2">
    <location>
        <position position="370"/>
    </location>
    <ligand>
        <name>substrate</name>
    </ligand>
</feature>
<dbReference type="Proteomes" id="UP000199288">
    <property type="component" value="Unassembled WGS sequence"/>
</dbReference>
<dbReference type="SUPFAM" id="SSF56529">
    <property type="entry name" value="FAH"/>
    <property type="match status" value="1"/>
</dbReference>
<dbReference type="Gene3D" id="3.90.850.10">
    <property type="entry name" value="Fumarylacetoacetase-like, C-terminal domain"/>
    <property type="match status" value="1"/>
</dbReference>
<evidence type="ECO:0000313" key="4">
    <source>
        <dbReference type="EMBL" id="SEA74177.1"/>
    </source>
</evidence>
<evidence type="ECO:0000259" key="3">
    <source>
        <dbReference type="Pfam" id="PF01557"/>
    </source>
</evidence>
<gene>
    <name evidence="4" type="ORF">SAMN02910418_02303</name>
</gene>
<keyword evidence="5" id="KW-1185">Reference proteome</keyword>
<feature type="binding site" evidence="2">
    <location>
        <position position="371"/>
    </location>
    <ligand>
        <name>Mg(2+)</name>
        <dbReference type="ChEBI" id="CHEBI:18420"/>
    </ligand>
</feature>
<dbReference type="PANTHER" id="PTHR11820:SF112">
    <property type="entry name" value="FUMARYLACETOACETATE HYDROLASE FAMILY PROTEIN (AFU_ORTHOLOGUE AFUA_1G02370)-RELATED"/>
    <property type="match status" value="1"/>
</dbReference>
<evidence type="ECO:0000256" key="1">
    <source>
        <dbReference type="ARBA" id="ARBA00022723"/>
    </source>
</evidence>
<dbReference type="AlphaFoldDB" id="A0A1H4DNJ8"/>
<accession>A0A1H4DNJ8</accession>
<feature type="binding site" evidence="2">
    <location>
        <begin position="348"/>
        <end position="351"/>
    </location>
    <ligand>
        <name>substrate</name>
    </ligand>
</feature>
<dbReference type="Pfam" id="PF03737">
    <property type="entry name" value="RraA-like"/>
    <property type="match status" value="1"/>
</dbReference>
<dbReference type="Gene3D" id="3.50.30.40">
    <property type="entry name" value="Ribonuclease E inhibitor RraA/RraA-like"/>
    <property type="match status" value="1"/>
</dbReference>
<dbReference type="InterPro" id="IPR005493">
    <property type="entry name" value="RraA/RraA-like"/>
</dbReference>
<dbReference type="Pfam" id="PF01557">
    <property type="entry name" value="FAA_hydrolase"/>
    <property type="match status" value="1"/>
</dbReference>
<organism evidence="4 5">
    <name type="scientific">Bowdeniella nasicola</name>
    <dbReference type="NCBI Taxonomy" id="208480"/>
    <lineage>
        <taxon>Bacteria</taxon>
        <taxon>Bacillati</taxon>
        <taxon>Actinomycetota</taxon>
        <taxon>Actinomycetes</taxon>
        <taxon>Actinomycetales</taxon>
        <taxon>Actinomycetaceae</taxon>
        <taxon>Bowdeniella</taxon>
    </lineage>
</organism>
<proteinExistence type="predicted"/>
<dbReference type="RefSeq" id="WP_092566017.1">
    <property type="nucleotide sequence ID" value="NZ_FNQV01000018.1"/>
</dbReference>
<dbReference type="PANTHER" id="PTHR11820">
    <property type="entry name" value="ACYLPYRUVASE"/>
    <property type="match status" value="1"/>
</dbReference>
<dbReference type="SUPFAM" id="SSF89562">
    <property type="entry name" value="RraA-like"/>
    <property type="match status" value="1"/>
</dbReference>
<dbReference type="InterPro" id="IPR011234">
    <property type="entry name" value="Fumarylacetoacetase-like_C"/>
</dbReference>
<dbReference type="InterPro" id="IPR036704">
    <property type="entry name" value="RraA/RraA-like_sf"/>
</dbReference>
<keyword evidence="2" id="KW-0460">Magnesium</keyword>
<dbReference type="OrthoDB" id="9805307at2"/>
<feature type="domain" description="Fumarylacetoacetase-like C-terminal" evidence="3">
    <location>
        <begin position="15"/>
        <end position="216"/>
    </location>
</feature>
<reference evidence="5" key="1">
    <citation type="submission" date="2016-10" db="EMBL/GenBank/DDBJ databases">
        <authorList>
            <person name="Varghese N."/>
            <person name="Submissions S."/>
        </authorList>
    </citation>
    <scope>NUCLEOTIDE SEQUENCE [LARGE SCALE GENOMIC DNA]</scope>
    <source>
        <strain evidence="5">KPR-1</strain>
    </source>
</reference>
<dbReference type="NCBIfam" id="NF006093">
    <property type="entry name" value="PRK08245.1"/>
    <property type="match status" value="1"/>
</dbReference>
<dbReference type="CDD" id="cd16841">
    <property type="entry name" value="RraA_family"/>
    <property type="match status" value="1"/>
</dbReference>
<dbReference type="EMBL" id="FNQV01000018">
    <property type="protein sequence ID" value="SEA74177.1"/>
    <property type="molecule type" value="Genomic_DNA"/>
</dbReference>
<name>A0A1H4DNJ8_9ACTO</name>
<keyword evidence="1 2" id="KW-0479">Metal-binding</keyword>
<evidence type="ECO:0000313" key="5">
    <source>
        <dbReference type="Proteomes" id="UP000199288"/>
    </source>
</evidence>
<protein>
    <submittedName>
        <fullName evidence="4">2-keto-4-pentenoate hydratase/2-oxohepta-3-ene-1,7-dioic acid hydratase (Catechol pathway)</fullName>
    </submittedName>
</protein>
<dbReference type="GO" id="GO:0046872">
    <property type="term" value="F:metal ion binding"/>
    <property type="evidence" value="ECO:0007669"/>
    <property type="project" value="UniProtKB-KW"/>
</dbReference>
<dbReference type="NCBIfam" id="NF009399">
    <property type="entry name" value="PRK12764.1"/>
    <property type="match status" value="1"/>
</dbReference>